<evidence type="ECO:0000313" key="13">
    <source>
        <dbReference type="Proteomes" id="UP000190274"/>
    </source>
</evidence>
<dbReference type="Pfam" id="PF05546">
    <property type="entry name" value="She9_MDM33"/>
    <property type="match status" value="1"/>
</dbReference>
<feature type="transmembrane region" description="Helical" evidence="10">
    <location>
        <begin position="435"/>
        <end position="452"/>
    </location>
</feature>
<dbReference type="OrthoDB" id="5595506at2759"/>
<protein>
    <recommendedName>
        <fullName evidence="10">Sensitive to high expression protein 9, mitochondrial</fullName>
    </recommendedName>
</protein>
<evidence type="ECO:0000256" key="3">
    <source>
        <dbReference type="ARBA" id="ARBA00022792"/>
    </source>
</evidence>
<dbReference type="InterPro" id="IPR008839">
    <property type="entry name" value="MDM33_fungi"/>
</dbReference>
<keyword evidence="4 10" id="KW-0809">Transit peptide</keyword>
<feature type="transmembrane region" description="Helical" evidence="10">
    <location>
        <begin position="286"/>
        <end position="306"/>
    </location>
</feature>
<name>A0A1G4JW23_9SACH</name>
<keyword evidence="5 10" id="KW-1133">Transmembrane helix</keyword>
<evidence type="ECO:0000313" key="12">
    <source>
        <dbReference type="EMBL" id="SCU95234.1"/>
    </source>
</evidence>
<evidence type="ECO:0000256" key="7">
    <source>
        <dbReference type="ARBA" id="ARBA00023128"/>
    </source>
</evidence>
<evidence type="ECO:0000256" key="1">
    <source>
        <dbReference type="ARBA" id="ARBA00007472"/>
    </source>
</evidence>
<dbReference type="GO" id="GO:0005743">
    <property type="term" value="C:mitochondrial inner membrane"/>
    <property type="evidence" value="ECO:0007669"/>
    <property type="project" value="UniProtKB-SubCell"/>
</dbReference>
<dbReference type="PANTHER" id="PTHR31961">
    <property type="entry name" value="SENSITIVE TO HIGH EXPRESSION PROTEIN 9, MITOCHONDRIAL"/>
    <property type="match status" value="1"/>
</dbReference>
<dbReference type="PANTHER" id="PTHR31961:SF3">
    <property type="entry name" value="SENSITIVE TO HIGH EXPRESSION PROTEIN 9, MITOCHONDRIAL"/>
    <property type="match status" value="1"/>
</dbReference>
<dbReference type="AlphaFoldDB" id="A0A1G4JW23"/>
<keyword evidence="2 10" id="KW-0812">Transmembrane</keyword>
<evidence type="ECO:0000256" key="10">
    <source>
        <dbReference type="RuleBase" id="RU364128"/>
    </source>
</evidence>
<keyword evidence="7 10" id="KW-0496">Mitochondrion</keyword>
<evidence type="ECO:0000256" key="5">
    <source>
        <dbReference type="ARBA" id="ARBA00022989"/>
    </source>
</evidence>
<evidence type="ECO:0000256" key="9">
    <source>
        <dbReference type="ARBA" id="ARBA00024807"/>
    </source>
</evidence>
<dbReference type="Proteomes" id="UP000190274">
    <property type="component" value="Chromosome G"/>
</dbReference>
<keyword evidence="13" id="KW-1185">Reference proteome</keyword>
<comment type="function">
    <text evidence="9">Required for the maintenance of the structure of the mitochondrial inner membrane. Involved in mitochondrial morphology. Causes growth arrest when highly overexpressed.</text>
</comment>
<evidence type="ECO:0000256" key="4">
    <source>
        <dbReference type="ARBA" id="ARBA00022946"/>
    </source>
</evidence>
<reference evidence="13" key="1">
    <citation type="submission" date="2016-03" db="EMBL/GenBank/DDBJ databases">
        <authorList>
            <person name="Devillers H."/>
        </authorList>
    </citation>
    <scope>NUCLEOTIDE SEQUENCE [LARGE SCALE GENOMIC DNA]</scope>
</reference>
<evidence type="ECO:0000256" key="11">
    <source>
        <dbReference type="SAM" id="Coils"/>
    </source>
</evidence>
<keyword evidence="6 11" id="KW-0175">Coiled coil</keyword>
<evidence type="ECO:0000256" key="2">
    <source>
        <dbReference type="ARBA" id="ARBA00022692"/>
    </source>
</evidence>
<feature type="coiled-coil region" evidence="11">
    <location>
        <begin position="84"/>
        <end position="111"/>
    </location>
</feature>
<comment type="subunit">
    <text evidence="10">Homooligomer.</text>
</comment>
<keyword evidence="3 10" id="KW-0999">Mitochondrion inner membrane</keyword>
<keyword evidence="8 10" id="KW-0472">Membrane</keyword>
<accession>A0A1G4JW23</accession>
<gene>
    <name evidence="12" type="ORF">LADA_0G14422G</name>
</gene>
<evidence type="ECO:0000256" key="6">
    <source>
        <dbReference type="ARBA" id="ARBA00023054"/>
    </source>
</evidence>
<organism evidence="12 13">
    <name type="scientific">Lachancea dasiensis</name>
    <dbReference type="NCBI Taxonomy" id="1072105"/>
    <lineage>
        <taxon>Eukaryota</taxon>
        <taxon>Fungi</taxon>
        <taxon>Dikarya</taxon>
        <taxon>Ascomycota</taxon>
        <taxon>Saccharomycotina</taxon>
        <taxon>Saccharomycetes</taxon>
        <taxon>Saccharomycetales</taxon>
        <taxon>Saccharomycetaceae</taxon>
        <taxon>Lachancea</taxon>
    </lineage>
</organism>
<dbReference type="EMBL" id="LT598457">
    <property type="protein sequence ID" value="SCU95234.1"/>
    <property type="molecule type" value="Genomic_DNA"/>
</dbReference>
<sequence length="453" mass="53021">MIERRVFLHASKLSKHSFFHHSLYPIVVTRCYSGSNGFNNEPSKELPNKPRDKLFDPYWAALRVKWSDSRTKLKHYSTQFRKHADKAKVAIQEANRKLAMAEQAEKDSRLQFDTDMETRGRIEGLPSERERYRRRWAKKLELYFDSLQETIFTATRALNDVTGYSSIQKLRTSIEMMEVQLEAAKGQVKSSKVQYNDAIDVRARSQVEVNDLLQRKHSWTAQDLDRFTLLYKDDSLNVKREEDAKKRLQEAEAREEQLSDGLYRAILTRYHEEQIWSDKIRRTSTWGTFILMGMNIFLFLVFQLLLEPWKRRRLVGNFEDKVKKALDEQASLQSSRLTEMSDQISTTLDQRGMQAKNSSQETIEGSSTTKVIENDLKIPTRSLSEHQLKGFHFLSHSFDNLFMWAQIFLQKVYSMHRKAFQSPSTATTTFTVSEFYAYGMLFGSLGFMASWLL</sequence>
<proteinExistence type="inferred from homology"/>
<comment type="similarity">
    <text evidence="1 10">Belongs to the SHE9 family.</text>
</comment>
<dbReference type="GO" id="GO:0007007">
    <property type="term" value="P:inner mitochondrial membrane organization"/>
    <property type="evidence" value="ECO:0007669"/>
    <property type="project" value="EnsemblFungi"/>
</dbReference>
<comment type="subcellular location">
    <subcellularLocation>
        <location evidence="10">Mitochondrion inner membrane</location>
        <topology evidence="10">Multi-pass membrane protein</topology>
    </subcellularLocation>
</comment>
<evidence type="ECO:0000256" key="8">
    <source>
        <dbReference type="ARBA" id="ARBA00023136"/>
    </source>
</evidence>